<comment type="caution">
    <text evidence="2">The sequence shown here is derived from an EMBL/GenBank/DDBJ whole genome shotgun (WGS) entry which is preliminary data.</text>
</comment>
<proteinExistence type="predicted"/>
<evidence type="ECO:0000256" key="1">
    <source>
        <dbReference type="SAM" id="MobiDB-lite"/>
    </source>
</evidence>
<evidence type="ECO:0000313" key="3">
    <source>
        <dbReference type="Proteomes" id="UP001283361"/>
    </source>
</evidence>
<keyword evidence="3" id="KW-1185">Reference proteome</keyword>
<feature type="region of interest" description="Disordered" evidence="1">
    <location>
        <begin position="55"/>
        <end position="80"/>
    </location>
</feature>
<reference evidence="2" key="1">
    <citation type="journal article" date="2023" name="G3 (Bethesda)">
        <title>A reference genome for the long-term kleptoplast-retaining sea slug Elysia crispata morphotype clarki.</title>
        <authorList>
            <person name="Eastman K.E."/>
            <person name="Pendleton A.L."/>
            <person name="Shaikh M.A."/>
            <person name="Suttiyut T."/>
            <person name="Ogas R."/>
            <person name="Tomko P."/>
            <person name="Gavelis G."/>
            <person name="Widhalm J.R."/>
            <person name="Wisecaver J.H."/>
        </authorList>
    </citation>
    <scope>NUCLEOTIDE SEQUENCE</scope>
    <source>
        <strain evidence="2">ECLA1</strain>
    </source>
</reference>
<protein>
    <submittedName>
        <fullName evidence="2">Uncharacterized protein</fullName>
    </submittedName>
</protein>
<gene>
    <name evidence="2" type="ORF">RRG08_007649</name>
</gene>
<evidence type="ECO:0000313" key="2">
    <source>
        <dbReference type="EMBL" id="KAK3731570.1"/>
    </source>
</evidence>
<sequence length="168" mass="18691">MVLSGENQTSPSEYREDRALGQRFEDARFGALSSSPSNLCPSLFPVFIPPRGSNLERSGEHVRGATRKAGKRLAGEHATDEEDLEDGLCDRNNSIFPLFIYRSETEIWNVPRRFTRRPELSALFLYSSNLNAERGCMLGSLDAVSSTIQKDVGLNAGHYHSSIVLNDQ</sequence>
<dbReference type="EMBL" id="JAWDGP010006995">
    <property type="protein sequence ID" value="KAK3731570.1"/>
    <property type="molecule type" value="Genomic_DNA"/>
</dbReference>
<dbReference type="Proteomes" id="UP001283361">
    <property type="component" value="Unassembled WGS sequence"/>
</dbReference>
<organism evidence="2 3">
    <name type="scientific">Elysia crispata</name>
    <name type="common">lettuce slug</name>
    <dbReference type="NCBI Taxonomy" id="231223"/>
    <lineage>
        <taxon>Eukaryota</taxon>
        <taxon>Metazoa</taxon>
        <taxon>Spiralia</taxon>
        <taxon>Lophotrochozoa</taxon>
        <taxon>Mollusca</taxon>
        <taxon>Gastropoda</taxon>
        <taxon>Heterobranchia</taxon>
        <taxon>Euthyneura</taxon>
        <taxon>Panpulmonata</taxon>
        <taxon>Sacoglossa</taxon>
        <taxon>Placobranchoidea</taxon>
        <taxon>Plakobranchidae</taxon>
        <taxon>Elysia</taxon>
    </lineage>
</organism>
<dbReference type="AlphaFoldDB" id="A0AAE0Y472"/>
<accession>A0AAE0Y472</accession>
<name>A0AAE0Y472_9GAST</name>